<dbReference type="InterPro" id="IPR004191">
    <property type="entry name" value="Integrase_Tn916-type_DNA-bd_N"/>
</dbReference>
<dbReference type="SUPFAM" id="SSF54171">
    <property type="entry name" value="DNA-binding domain"/>
    <property type="match status" value="1"/>
</dbReference>
<dbReference type="AlphaFoldDB" id="A0A1G5BFJ3"/>
<dbReference type="InterPro" id="IPR050090">
    <property type="entry name" value="Tyrosine_recombinase_XerCD"/>
</dbReference>
<keyword evidence="2 4" id="KW-0238">DNA-binding</keyword>
<dbReference type="OrthoDB" id="9801717at2"/>
<dbReference type="CDD" id="cd01189">
    <property type="entry name" value="INT_ICEBs1_C_like"/>
    <property type="match status" value="1"/>
</dbReference>
<dbReference type="InterPro" id="IPR002104">
    <property type="entry name" value="Integrase_catalytic"/>
</dbReference>
<dbReference type="GO" id="GO:0003677">
    <property type="term" value="F:DNA binding"/>
    <property type="evidence" value="ECO:0007669"/>
    <property type="project" value="UniProtKB-UniRule"/>
</dbReference>
<dbReference type="Gene3D" id="1.10.150.130">
    <property type="match status" value="1"/>
</dbReference>
<dbReference type="PROSITE" id="PS51900">
    <property type="entry name" value="CB"/>
    <property type="match status" value="1"/>
</dbReference>
<dbReference type="InterPro" id="IPR010998">
    <property type="entry name" value="Integrase_recombinase_N"/>
</dbReference>
<gene>
    <name evidence="7" type="ORF">SAMN02910451_00704</name>
</gene>
<evidence type="ECO:0000256" key="1">
    <source>
        <dbReference type="ARBA" id="ARBA00008857"/>
    </source>
</evidence>
<sequence>MAGKSSGLRRDKRHRVLKSGESIRANGKYQYKYLVDGKPKFVYSWKLEPTDPLPAGKKPCLSLRELEKQVEKEIDSPISPLAKKMTVLELAQRYVKAKVAVRPNTKQNYAFVLNLLAKEEFSNKIIANVKTSDAKLFMIKLQEDGKGCSTIKCIRGVLRPAFQMAVDDDMLVKNPFCFQFGGVVVNDAKPREALDEKQMESFLRFVHDDYVYCKYYETMYILFHTGLRISEFCGLTDKDIDFENMIIDVNKQLHRDSKMNLMINPTKTNAGTRKLPMTEDVAKMFMAILQDREMPRFDKGVDGYKGFLFYDKNGLPEVAMHWEHRIKNMKEKYNKLYKLQIPALTPHICRHTYCTNMTRAGMNPKTLQYLMGHSDISITMNVYTHLGLDDAKEEMIRMQELNMARDEMKKEGKVKPLSQKAFRVV</sequence>
<organism evidence="7 8">
    <name type="scientific">Butyrivibrio hungatei</name>
    <dbReference type="NCBI Taxonomy" id="185008"/>
    <lineage>
        <taxon>Bacteria</taxon>
        <taxon>Bacillati</taxon>
        <taxon>Bacillota</taxon>
        <taxon>Clostridia</taxon>
        <taxon>Lachnospirales</taxon>
        <taxon>Lachnospiraceae</taxon>
        <taxon>Butyrivibrio</taxon>
    </lineage>
</organism>
<evidence type="ECO:0000256" key="2">
    <source>
        <dbReference type="ARBA" id="ARBA00023125"/>
    </source>
</evidence>
<dbReference type="Pfam" id="PF02920">
    <property type="entry name" value="Integrase_DNA"/>
    <property type="match status" value="1"/>
</dbReference>
<dbReference type="SUPFAM" id="SSF56349">
    <property type="entry name" value="DNA breaking-rejoining enzymes"/>
    <property type="match status" value="1"/>
</dbReference>
<reference evidence="8" key="1">
    <citation type="submission" date="2016-10" db="EMBL/GenBank/DDBJ databases">
        <authorList>
            <person name="Varghese N."/>
            <person name="Submissions S."/>
        </authorList>
    </citation>
    <scope>NUCLEOTIDE SEQUENCE [LARGE SCALE GENOMIC DNA]</scope>
    <source>
        <strain evidence="8">XBD2006</strain>
    </source>
</reference>
<feature type="domain" description="Tyr recombinase" evidence="5">
    <location>
        <begin position="189"/>
        <end position="396"/>
    </location>
</feature>
<evidence type="ECO:0000313" key="7">
    <source>
        <dbReference type="EMBL" id="SCX88871.1"/>
    </source>
</evidence>
<dbReference type="Gene3D" id="3.30.160.60">
    <property type="entry name" value="Classic Zinc Finger"/>
    <property type="match status" value="1"/>
</dbReference>
<dbReference type="PANTHER" id="PTHR30349">
    <property type="entry name" value="PHAGE INTEGRASE-RELATED"/>
    <property type="match status" value="1"/>
</dbReference>
<name>A0A1G5BFJ3_9FIRM</name>
<protein>
    <submittedName>
        <fullName evidence="7">Site-specific recombinase XerD</fullName>
    </submittedName>
</protein>
<accession>A0A1G5BFJ3</accession>
<dbReference type="InterPro" id="IPR044068">
    <property type="entry name" value="CB"/>
</dbReference>
<keyword evidence="8" id="KW-1185">Reference proteome</keyword>
<dbReference type="InterPro" id="IPR013762">
    <property type="entry name" value="Integrase-like_cat_sf"/>
</dbReference>
<dbReference type="InterPro" id="IPR011010">
    <property type="entry name" value="DNA_brk_join_enz"/>
</dbReference>
<evidence type="ECO:0000313" key="8">
    <source>
        <dbReference type="Proteomes" id="UP000183047"/>
    </source>
</evidence>
<comment type="similarity">
    <text evidence="1">Belongs to the 'phage' integrase family.</text>
</comment>
<dbReference type="Pfam" id="PF00589">
    <property type="entry name" value="Phage_integrase"/>
    <property type="match status" value="1"/>
</dbReference>
<dbReference type="InterPro" id="IPR016177">
    <property type="entry name" value="DNA-bd_dom_sf"/>
</dbReference>
<keyword evidence="3" id="KW-0233">DNA recombination</keyword>
<evidence type="ECO:0000259" key="5">
    <source>
        <dbReference type="PROSITE" id="PS51898"/>
    </source>
</evidence>
<dbReference type="PROSITE" id="PS51898">
    <property type="entry name" value="TYR_RECOMBINASE"/>
    <property type="match status" value="1"/>
</dbReference>
<dbReference type="Gene3D" id="1.10.443.10">
    <property type="entry name" value="Intergrase catalytic core"/>
    <property type="match status" value="1"/>
</dbReference>
<dbReference type="GO" id="GO:0008907">
    <property type="term" value="F:integrase activity"/>
    <property type="evidence" value="ECO:0007669"/>
    <property type="project" value="InterPro"/>
</dbReference>
<dbReference type="GO" id="GO:0006310">
    <property type="term" value="P:DNA recombination"/>
    <property type="evidence" value="ECO:0007669"/>
    <property type="project" value="UniProtKB-KW"/>
</dbReference>
<dbReference type="PANTHER" id="PTHR30349:SF41">
    <property type="entry name" value="INTEGRASE_RECOMBINASE PROTEIN MJ0367-RELATED"/>
    <property type="match status" value="1"/>
</dbReference>
<dbReference type="RefSeq" id="WP_074461447.1">
    <property type="nucleotide sequence ID" value="NZ_FMUR01000004.1"/>
</dbReference>
<proteinExistence type="inferred from homology"/>
<dbReference type="EMBL" id="FMUR01000004">
    <property type="protein sequence ID" value="SCX88871.1"/>
    <property type="molecule type" value="Genomic_DNA"/>
</dbReference>
<evidence type="ECO:0000256" key="3">
    <source>
        <dbReference type="ARBA" id="ARBA00023172"/>
    </source>
</evidence>
<feature type="domain" description="Core-binding (CB)" evidence="6">
    <location>
        <begin position="85"/>
        <end position="166"/>
    </location>
</feature>
<dbReference type="Proteomes" id="UP000183047">
    <property type="component" value="Unassembled WGS sequence"/>
</dbReference>
<evidence type="ECO:0000256" key="4">
    <source>
        <dbReference type="PROSITE-ProRule" id="PRU01248"/>
    </source>
</evidence>
<evidence type="ECO:0000259" key="6">
    <source>
        <dbReference type="PROSITE" id="PS51900"/>
    </source>
</evidence>